<reference evidence="2 3" key="1">
    <citation type="submission" date="2023-02" db="EMBL/GenBank/DDBJ databases">
        <title>The predominant lactic acid bacteria and yeasts involved in the spontaneous fermentation of millet during the production of the traditional porridge Hausa koko in Ghana.</title>
        <authorList>
            <person name="Atter A."/>
            <person name="Diaz M."/>
        </authorList>
    </citation>
    <scope>NUCLEOTIDE SEQUENCE [LARGE SCALE GENOMIC DNA]</scope>
    <source>
        <strain evidence="2 3">FI11640</strain>
    </source>
</reference>
<feature type="transmembrane region" description="Helical" evidence="1">
    <location>
        <begin position="74"/>
        <end position="92"/>
    </location>
</feature>
<feature type="transmembrane region" description="Helical" evidence="1">
    <location>
        <begin position="98"/>
        <end position="119"/>
    </location>
</feature>
<proteinExistence type="predicted"/>
<keyword evidence="1" id="KW-0812">Transmembrane</keyword>
<feature type="transmembrane region" description="Helical" evidence="1">
    <location>
        <begin position="7"/>
        <end position="29"/>
    </location>
</feature>
<evidence type="ECO:0000313" key="3">
    <source>
        <dbReference type="Proteomes" id="UP001330016"/>
    </source>
</evidence>
<keyword evidence="1" id="KW-0472">Membrane</keyword>
<sequence length="139" mass="15489">MKASKVRLMIVGIFFAIYGIVFAITPLFPQSISTKDFTRDFMLTLLIGQLVALIAVSVLIAGLIFSVFDARNRLFYWSLPVVVVVGVLAHQFMPLNSIFDYGIPVIFAILGIWMTIRAVKNQVSPKKVKKMTRAGIVSH</sequence>
<keyword evidence="3" id="KW-1185">Reference proteome</keyword>
<organism evidence="2 3">
    <name type="scientific">Schleiferilactobacillus harbinensis</name>
    <dbReference type="NCBI Taxonomy" id="304207"/>
    <lineage>
        <taxon>Bacteria</taxon>
        <taxon>Bacillati</taxon>
        <taxon>Bacillota</taxon>
        <taxon>Bacilli</taxon>
        <taxon>Lactobacillales</taxon>
        <taxon>Lactobacillaceae</taxon>
        <taxon>Schleiferilactobacillus</taxon>
    </lineage>
</organism>
<protein>
    <recommendedName>
        <fullName evidence="4">DUF4064 domain-containing protein</fullName>
    </recommendedName>
</protein>
<dbReference type="EMBL" id="JAQSGK010000029">
    <property type="protein sequence ID" value="MEE6716250.1"/>
    <property type="molecule type" value="Genomic_DNA"/>
</dbReference>
<keyword evidence="1" id="KW-1133">Transmembrane helix</keyword>
<evidence type="ECO:0008006" key="4">
    <source>
        <dbReference type="Google" id="ProtNLM"/>
    </source>
</evidence>
<dbReference type="Proteomes" id="UP001330016">
    <property type="component" value="Unassembled WGS sequence"/>
</dbReference>
<gene>
    <name evidence="2" type="ORF">PS435_10305</name>
</gene>
<evidence type="ECO:0000313" key="2">
    <source>
        <dbReference type="EMBL" id="MEE6716250.1"/>
    </source>
</evidence>
<comment type="caution">
    <text evidence="2">The sequence shown here is derived from an EMBL/GenBank/DDBJ whole genome shotgun (WGS) entry which is preliminary data.</text>
</comment>
<accession>A0ABU7T1P9</accession>
<evidence type="ECO:0000256" key="1">
    <source>
        <dbReference type="SAM" id="Phobius"/>
    </source>
</evidence>
<feature type="transmembrane region" description="Helical" evidence="1">
    <location>
        <begin position="41"/>
        <end position="67"/>
    </location>
</feature>
<name>A0ABU7T1P9_9LACO</name>